<dbReference type="Pfam" id="PF04075">
    <property type="entry name" value="F420H2_quin_red"/>
    <property type="match status" value="1"/>
</dbReference>
<organism evidence="1 2">
    <name type="scientific">Promicromonospora kroppenstedtii</name>
    <dbReference type="NCBI Taxonomy" id="440482"/>
    <lineage>
        <taxon>Bacteria</taxon>
        <taxon>Bacillati</taxon>
        <taxon>Actinomycetota</taxon>
        <taxon>Actinomycetes</taxon>
        <taxon>Micrococcales</taxon>
        <taxon>Promicromonosporaceae</taxon>
        <taxon>Promicromonospora</taxon>
    </lineage>
</organism>
<keyword evidence="2" id="KW-1185">Reference proteome</keyword>
<sequence>MWVWLLWALLGLVLLALTSALTIVLVMRYKSPRGLAMVRRFNRRFTNRRAMRHAGEAGSGYAVIRHVGRRSGKQYSTPVGASPAGGGFLVFLPYGADADWVRNIRAAGSAELVTHGRTHRVAPRVVDQAEALPHLSGGDRLVARLFRVTDYLVLEPSVVPGGLPPS</sequence>
<dbReference type="Proteomes" id="UP001611580">
    <property type="component" value="Unassembled WGS sequence"/>
</dbReference>
<evidence type="ECO:0000313" key="2">
    <source>
        <dbReference type="Proteomes" id="UP001611580"/>
    </source>
</evidence>
<dbReference type="NCBIfam" id="TIGR00026">
    <property type="entry name" value="hi_GC_TIGR00026"/>
    <property type="match status" value="1"/>
</dbReference>
<dbReference type="InterPro" id="IPR004378">
    <property type="entry name" value="F420H2_quin_Rdtase"/>
</dbReference>
<accession>A0ABW7XLV3</accession>
<dbReference type="Gene3D" id="2.30.110.10">
    <property type="entry name" value="Electron Transport, Fmn-binding Protein, Chain A"/>
    <property type="match status" value="1"/>
</dbReference>
<dbReference type="EMBL" id="JBIRYI010000009">
    <property type="protein sequence ID" value="MFI2488499.1"/>
    <property type="molecule type" value="Genomic_DNA"/>
</dbReference>
<proteinExistence type="predicted"/>
<evidence type="ECO:0000313" key="1">
    <source>
        <dbReference type="EMBL" id="MFI2488499.1"/>
    </source>
</evidence>
<dbReference type="RefSeq" id="WP_397405644.1">
    <property type="nucleotide sequence ID" value="NZ_JBIRYI010000009.1"/>
</dbReference>
<protein>
    <submittedName>
        <fullName evidence="1">Nitroreductase family deazaflavin-dependent oxidoreductase</fullName>
    </submittedName>
</protein>
<comment type="caution">
    <text evidence="1">The sequence shown here is derived from an EMBL/GenBank/DDBJ whole genome shotgun (WGS) entry which is preliminary data.</text>
</comment>
<reference evidence="1 2" key="1">
    <citation type="submission" date="2024-10" db="EMBL/GenBank/DDBJ databases">
        <title>The Natural Products Discovery Center: Release of the First 8490 Sequenced Strains for Exploring Actinobacteria Biosynthetic Diversity.</title>
        <authorList>
            <person name="Kalkreuter E."/>
            <person name="Kautsar S.A."/>
            <person name="Yang D."/>
            <person name="Bader C.D."/>
            <person name="Teijaro C.N."/>
            <person name="Fluegel L."/>
            <person name="Davis C.M."/>
            <person name="Simpson J.R."/>
            <person name="Lauterbach L."/>
            <person name="Steele A.D."/>
            <person name="Gui C."/>
            <person name="Meng S."/>
            <person name="Li G."/>
            <person name="Viehrig K."/>
            <person name="Ye F."/>
            <person name="Su P."/>
            <person name="Kiefer A.F."/>
            <person name="Nichols A."/>
            <person name="Cepeda A.J."/>
            <person name="Yan W."/>
            <person name="Fan B."/>
            <person name="Jiang Y."/>
            <person name="Adhikari A."/>
            <person name="Zheng C.-J."/>
            <person name="Schuster L."/>
            <person name="Cowan T.M."/>
            <person name="Smanski M.J."/>
            <person name="Chevrette M.G."/>
            <person name="De Carvalho L.P.S."/>
            <person name="Shen B."/>
        </authorList>
    </citation>
    <scope>NUCLEOTIDE SEQUENCE [LARGE SCALE GENOMIC DNA]</scope>
    <source>
        <strain evidence="1 2">NPDC019481</strain>
    </source>
</reference>
<gene>
    <name evidence="1" type="ORF">ACH47X_16415</name>
</gene>
<name>A0ABW7XLV3_9MICO</name>
<dbReference type="InterPro" id="IPR012349">
    <property type="entry name" value="Split_barrel_FMN-bd"/>
</dbReference>